<evidence type="ECO:0000313" key="3">
    <source>
        <dbReference type="Proteomes" id="UP000506160"/>
    </source>
</evidence>
<keyword evidence="1" id="KW-0802">TPR repeat</keyword>
<gene>
    <name evidence="2" type="ORF">O970_03090</name>
</gene>
<dbReference type="Pfam" id="PF00515">
    <property type="entry name" value="TPR_1"/>
    <property type="match status" value="1"/>
</dbReference>
<dbReference type="Gene3D" id="1.25.40.10">
    <property type="entry name" value="Tetratricopeptide repeat domain"/>
    <property type="match status" value="1"/>
</dbReference>
<dbReference type="NCBIfam" id="NF008391">
    <property type="entry name" value="PRK11189.1"/>
    <property type="match status" value="1"/>
</dbReference>
<keyword evidence="3" id="KW-1185">Reference proteome</keyword>
<dbReference type="InterPro" id="IPR011990">
    <property type="entry name" value="TPR-like_helical_dom_sf"/>
</dbReference>
<comment type="caution">
    <text evidence="2">The sequence shown here is derived from an EMBL/GenBank/DDBJ whole genome shotgun (WGS) entry which is preliminary data.</text>
</comment>
<dbReference type="PROSITE" id="PS50005">
    <property type="entry name" value="TPR"/>
    <property type="match status" value="1"/>
</dbReference>
<dbReference type="EMBL" id="AWGA01000032">
    <property type="protein sequence ID" value="TEA27568.1"/>
    <property type="molecule type" value="Genomic_DNA"/>
</dbReference>
<dbReference type="AlphaFoldDB" id="A0AB94IDM6"/>
<feature type="repeat" description="TPR" evidence="1">
    <location>
        <begin position="108"/>
        <end position="141"/>
    </location>
</feature>
<proteinExistence type="predicted"/>
<sequence>MANLASWESVMDFIWFKRCLLIILVFFLTCCQVIHHEHKMILAISPANNDEIQLEIVHLSQQLLQTDLDENKLAKLHYRRAALYNSLGLNIFAQNDLYQILAMMPKAIDVHNYLGVILAAQGNTDQALAAFNTVVELDPDYDVGRLNRAILLYNTEHYAAAKDDALAFYHRAPDKFYRLLWLYLIEYEINQEQAQQRLQQRYDAMSQHNGWGDNILAFYLNKISERDLIQRANVGIKTNRELAERLCEMYFYLGKYYLNKKNVKRAEMMFKYTLASHIYNYIEYQQALLELKKLQKQPISSTN</sequence>
<name>A0AB94IDM6_9GAMM</name>
<dbReference type="InterPro" id="IPR019734">
    <property type="entry name" value="TPR_rpt"/>
</dbReference>
<dbReference type="Proteomes" id="UP000506160">
    <property type="component" value="Unassembled WGS sequence"/>
</dbReference>
<accession>A0AB94IDM6</accession>
<evidence type="ECO:0000256" key="1">
    <source>
        <dbReference type="PROSITE-ProRule" id="PRU00339"/>
    </source>
</evidence>
<protein>
    <submittedName>
        <fullName evidence="2">Tetratricopeptide repeat protein</fullName>
    </submittedName>
</protein>
<organism evidence="2 3">
    <name type="scientific">Candidatus Schmidhempelia bombi str. Bimp</name>
    <dbReference type="NCBI Taxonomy" id="1387197"/>
    <lineage>
        <taxon>Bacteria</taxon>
        <taxon>Pseudomonadati</taxon>
        <taxon>Pseudomonadota</taxon>
        <taxon>Gammaproteobacteria</taxon>
        <taxon>Orbales</taxon>
        <taxon>Orbaceae</taxon>
        <taxon>Candidatus Schmidhempelia</taxon>
    </lineage>
</organism>
<dbReference type="SMART" id="SM00028">
    <property type="entry name" value="TPR"/>
    <property type="match status" value="3"/>
</dbReference>
<reference evidence="2 3" key="1">
    <citation type="journal article" date="2014" name="Appl. Environ. Microbiol.">
        <title>Genomic features of a bumble bee symbiont reflect its host environment.</title>
        <authorList>
            <person name="Martinson V.G."/>
            <person name="Magoc T."/>
            <person name="Koch H."/>
            <person name="Salzberg S.L."/>
            <person name="Moran N.A."/>
        </authorList>
    </citation>
    <scope>NUCLEOTIDE SEQUENCE [LARGE SCALE GENOMIC DNA]</scope>
    <source>
        <strain evidence="2 3">Bimp</strain>
    </source>
</reference>
<evidence type="ECO:0000313" key="2">
    <source>
        <dbReference type="EMBL" id="TEA27568.1"/>
    </source>
</evidence>
<dbReference type="SUPFAM" id="SSF48452">
    <property type="entry name" value="TPR-like"/>
    <property type="match status" value="1"/>
</dbReference>